<evidence type="ECO:0000259" key="4">
    <source>
        <dbReference type="PROSITE" id="PS50932"/>
    </source>
</evidence>
<gene>
    <name evidence="5" type="ORF">A8806_105261</name>
</gene>
<dbReference type="SUPFAM" id="SSF53822">
    <property type="entry name" value="Periplasmic binding protein-like I"/>
    <property type="match status" value="1"/>
</dbReference>
<dbReference type="EMBL" id="QGDL01000005">
    <property type="protein sequence ID" value="PWJ29958.1"/>
    <property type="molecule type" value="Genomic_DNA"/>
</dbReference>
<evidence type="ECO:0000313" key="6">
    <source>
        <dbReference type="Proteomes" id="UP000245845"/>
    </source>
</evidence>
<name>A0A2Y9BHA8_9FIRM</name>
<dbReference type="CDD" id="cd06267">
    <property type="entry name" value="PBP1_LacI_sugar_binding-like"/>
    <property type="match status" value="1"/>
</dbReference>
<reference evidence="5 6" key="1">
    <citation type="submission" date="2018-05" db="EMBL/GenBank/DDBJ databases">
        <title>The Hungate 1000. A catalogue of reference genomes from the rumen microbiome.</title>
        <authorList>
            <person name="Kelly W."/>
        </authorList>
    </citation>
    <scope>NUCLEOTIDE SEQUENCE [LARGE SCALE GENOMIC DNA]</scope>
    <source>
        <strain evidence="5 6">NLAE-zl-C242</strain>
    </source>
</reference>
<dbReference type="InterPro" id="IPR010982">
    <property type="entry name" value="Lambda_DNA-bd_dom_sf"/>
</dbReference>
<comment type="caution">
    <text evidence="5">The sequence shown here is derived from an EMBL/GenBank/DDBJ whole genome shotgun (WGS) entry which is preliminary data.</text>
</comment>
<evidence type="ECO:0000256" key="3">
    <source>
        <dbReference type="ARBA" id="ARBA00023163"/>
    </source>
</evidence>
<dbReference type="GO" id="GO:0003700">
    <property type="term" value="F:DNA-binding transcription factor activity"/>
    <property type="evidence" value="ECO:0007669"/>
    <property type="project" value="TreeGrafter"/>
</dbReference>
<dbReference type="InterPro" id="IPR001761">
    <property type="entry name" value="Peripla_BP/Lac1_sug-bd_dom"/>
</dbReference>
<evidence type="ECO:0000256" key="1">
    <source>
        <dbReference type="ARBA" id="ARBA00023015"/>
    </source>
</evidence>
<keyword evidence="3" id="KW-0804">Transcription</keyword>
<organism evidence="5 6">
    <name type="scientific">Faecalicatena orotica</name>
    <dbReference type="NCBI Taxonomy" id="1544"/>
    <lineage>
        <taxon>Bacteria</taxon>
        <taxon>Bacillati</taxon>
        <taxon>Bacillota</taxon>
        <taxon>Clostridia</taxon>
        <taxon>Lachnospirales</taxon>
        <taxon>Lachnospiraceae</taxon>
        <taxon>Faecalicatena</taxon>
    </lineage>
</organism>
<dbReference type="SUPFAM" id="SSF47413">
    <property type="entry name" value="lambda repressor-like DNA-binding domains"/>
    <property type="match status" value="1"/>
</dbReference>
<dbReference type="Pfam" id="PF00532">
    <property type="entry name" value="Peripla_BP_1"/>
    <property type="match status" value="1"/>
</dbReference>
<protein>
    <submittedName>
        <fullName evidence="5">LacI family transcriptional regulator</fullName>
    </submittedName>
</protein>
<dbReference type="AlphaFoldDB" id="A0A2Y9BHA8"/>
<sequence length="332" mass="36784">MNKRKVTLKDIAEKTGFSINTVSLAMKGQRVSEDTRKLIVETAEEMGYIGNALASSMRSGLTGTIAIIVGDIANPYFASIIKGAVNLLSAQQYSAIIYNTEEREDYEKNSILSALRQNVDGILYCPVVKDGPNTELLAKSNIPFVIFGGISQNPEINTVGLDDEKGGYIATQYLLERGHRDIVFLNGPDFAHSSKERLSGYKQALLEAGIPYDERKVLHCDLKNDKMIWDQVKYQLSQVLDYTGVITYSDMTAMRLYSLLDSEDFKDKAISARDIIGFDHVMATFPLPIKIASVGAKDIKMSVVATSLLLDLIHKTSQEVKKIVLDVKVYVP</sequence>
<dbReference type="CDD" id="cd01392">
    <property type="entry name" value="HTH_LacI"/>
    <property type="match status" value="1"/>
</dbReference>
<dbReference type="Proteomes" id="UP000245845">
    <property type="component" value="Unassembled WGS sequence"/>
</dbReference>
<dbReference type="OrthoDB" id="2026446at2"/>
<dbReference type="PANTHER" id="PTHR30146">
    <property type="entry name" value="LACI-RELATED TRANSCRIPTIONAL REPRESSOR"/>
    <property type="match status" value="1"/>
</dbReference>
<keyword evidence="6" id="KW-1185">Reference proteome</keyword>
<evidence type="ECO:0000313" key="5">
    <source>
        <dbReference type="EMBL" id="PWJ29958.1"/>
    </source>
</evidence>
<dbReference type="InterPro" id="IPR028082">
    <property type="entry name" value="Peripla_BP_I"/>
</dbReference>
<evidence type="ECO:0000256" key="2">
    <source>
        <dbReference type="ARBA" id="ARBA00023125"/>
    </source>
</evidence>
<dbReference type="PROSITE" id="PS50932">
    <property type="entry name" value="HTH_LACI_2"/>
    <property type="match status" value="1"/>
</dbReference>
<dbReference type="GO" id="GO:0000976">
    <property type="term" value="F:transcription cis-regulatory region binding"/>
    <property type="evidence" value="ECO:0007669"/>
    <property type="project" value="TreeGrafter"/>
</dbReference>
<keyword evidence="2" id="KW-0238">DNA-binding</keyword>
<dbReference type="SMART" id="SM00354">
    <property type="entry name" value="HTH_LACI"/>
    <property type="match status" value="1"/>
</dbReference>
<feature type="domain" description="HTH lacI-type" evidence="4">
    <location>
        <begin position="6"/>
        <end position="59"/>
    </location>
</feature>
<proteinExistence type="predicted"/>
<dbReference type="Gene3D" id="1.10.260.40">
    <property type="entry name" value="lambda repressor-like DNA-binding domains"/>
    <property type="match status" value="1"/>
</dbReference>
<dbReference type="Gene3D" id="3.40.50.2300">
    <property type="match status" value="2"/>
</dbReference>
<dbReference type="InterPro" id="IPR000843">
    <property type="entry name" value="HTH_LacI"/>
</dbReference>
<dbReference type="PANTHER" id="PTHR30146:SF154">
    <property type="entry name" value="TRANSCRIPTION REGULATOR, MEMBER OF GALR FAMILY"/>
    <property type="match status" value="1"/>
</dbReference>
<dbReference type="RefSeq" id="WP_109731084.1">
    <property type="nucleotide sequence ID" value="NZ_BAAACK010000018.1"/>
</dbReference>
<accession>A0A2Y9BHA8</accession>
<keyword evidence="1" id="KW-0805">Transcription regulation</keyword>
<dbReference type="Pfam" id="PF00356">
    <property type="entry name" value="LacI"/>
    <property type="match status" value="1"/>
</dbReference>